<comment type="function">
    <text evidence="7">Functions as a peptidoglycan terminase that cleaves nascent peptidoglycan strands endolytically to terminate their elongation.</text>
</comment>
<name>A0A7I8DAA1_9BACL</name>
<dbReference type="AlphaFoldDB" id="A0A7I8DAA1"/>
<dbReference type="GO" id="GO:0071555">
    <property type="term" value="P:cell wall organization"/>
    <property type="evidence" value="ECO:0007669"/>
    <property type="project" value="UniProtKB-KW"/>
</dbReference>
<gene>
    <name evidence="7" type="primary">mltG</name>
    <name evidence="8" type="ORF">skT53_12770</name>
</gene>
<keyword evidence="1 7" id="KW-1003">Cell membrane</keyword>
<sequence>MGFTPPQRARQIRRSALFLILLILLFVWYLWTPPASDGRVVSVEIKQGSTTAEIANLLEQKGLVKSSFLFRLAVLLNGQAASLQAGTYEISRGSSMTEIADIIGKGKTRSDIVKFTIPEGYTVEQIADVLSKNGLVDRQRFLQEADNGTFSQEFLKSEPQNTGIRHRLEGYLYPDTYEIKKGTAEHDILNMMLNQFDQVVDEQMRQQFQANGLSLHQAVTLASLVEREARVAKERPIIAGVIYNRLRHNPPMLLQIDAAVQYAVGQKAELTYQDLQVNSPYNTYKREGLPPGPIACPGKDSLLAVAEPDHNEFLYYVTKKDGSGEHYFGKTLEEHNHNIALSEQNQARHQ</sequence>
<reference evidence="8 9" key="1">
    <citation type="submission" date="2020-08" db="EMBL/GenBank/DDBJ databases">
        <title>Complete Genome Sequence of Effusibacillus dendaii Strain skT53, Isolated from Farmland soil.</title>
        <authorList>
            <person name="Konishi T."/>
            <person name="Kawasaki H."/>
        </authorList>
    </citation>
    <scope>NUCLEOTIDE SEQUENCE [LARGE SCALE GENOMIC DNA]</scope>
    <source>
        <strain evidence="9">skT53</strain>
    </source>
</reference>
<dbReference type="KEGG" id="eff:skT53_12770"/>
<evidence type="ECO:0000256" key="1">
    <source>
        <dbReference type="ARBA" id="ARBA00022475"/>
    </source>
</evidence>
<keyword evidence="2 7" id="KW-0812">Transmembrane</keyword>
<dbReference type="HAMAP" id="MF_02065">
    <property type="entry name" value="MltG"/>
    <property type="match status" value="1"/>
</dbReference>
<dbReference type="Proteomes" id="UP000593802">
    <property type="component" value="Chromosome"/>
</dbReference>
<feature type="transmembrane region" description="Helical" evidence="7">
    <location>
        <begin position="12"/>
        <end position="31"/>
    </location>
</feature>
<accession>A0A7I8DAA1</accession>
<dbReference type="RefSeq" id="WP_200760307.1">
    <property type="nucleotide sequence ID" value="NZ_AP023366.1"/>
</dbReference>
<comment type="catalytic activity">
    <reaction evidence="7">
        <text>a peptidoglycan chain = a peptidoglycan chain with N-acetyl-1,6-anhydromuramyl-[peptide] at the reducing end + a peptidoglycan chain with N-acetylglucosamine at the non-reducing end.</text>
        <dbReference type="EC" id="4.2.2.29"/>
    </reaction>
</comment>
<comment type="subcellular location">
    <subcellularLocation>
        <location evidence="7">Cell membrane</location>
        <topology evidence="7">Single-pass membrane protein</topology>
    </subcellularLocation>
</comment>
<evidence type="ECO:0000313" key="9">
    <source>
        <dbReference type="Proteomes" id="UP000593802"/>
    </source>
</evidence>
<dbReference type="GO" id="GO:0009252">
    <property type="term" value="P:peptidoglycan biosynthetic process"/>
    <property type="evidence" value="ECO:0007669"/>
    <property type="project" value="UniProtKB-UniRule"/>
</dbReference>
<keyword evidence="5 7" id="KW-0456">Lyase</keyword>
<evidence type="ECO:0000256" key="2">
    <source>
        <dbReference type="ARBA" id="ARBA00022692"/>
    </source>
</evidence>
<dbReference type="EMBL" id="AP023366">
    <property type="protein sequence ID" value="BCJ86292.1"/>
    <property type="molecule type" value="Genomic_DNA"/>
</dbReference>
<keyword evidence="9" id="KW-1185">Reference proteome</keyword>
<evidence type="ECO:0000313" key="8">
    <source>
        <dbReference type="EMBL" id="BCJ86292.1"/>
    </source>
</evidence>
<evidence type="ECO:0000256" key="5">
    <source>
        <dbReference type="ARBA" id="ARBA00023239"/>
    </source>
</evidence>
<evidence type="ECO:0000256" key="3">
    <source>
        <dbReference type="ARBA" id="ARBA00022989"/>
    </source>
</evidence>
<comment type="similarity">
    <text evidence="7">Belongs to the transglycosylase MltG family.</text>
</comment>
<keyword evidence="3 7" id="KW-1133">Transmembrane helix</keyword>
<keyword evidence="4 7" id="KW-0472">Membrane</keyword>
<dbReference type="GO" id="GO:0008932">
    <property type="term" value="F:lytic endotransglycosylase activity"/>
    <property type="evidence" value="ECO:0007669"/>
    <property type="project" value="UniProtKB-UniRule"/>
</dbReference>
<feature type="site" description="Important for catalytic activity" evidence="7">
    <location>
        <position position="228"/>
    </location>
</feature>
<dbReference type="NCBIfam" id="TIGR00247">
    <property type="entry name" value="endolytic transglycosylase MltG"/>
    <property type="match status" value="1"/>
</dbReference>
<evidence type="ECO:0000256" key="7">
    <source>
        <dbReference type="HAMAP-Rule" id="MF_02065"/>
    </source>
</evidence>
<evidence type="ECO:0000256" key="6">
    <source>
        <dbReference type="ARBA" id="ARBA00023316"/>
    </source>
</evidence>
<dbReference type="GO" id="GO:0005886">
    <property type="term" value="C:plasma membrane"/>
    <property type="evidence" value="ECO:0007669"/>
    <property type="project" value="UniProtKB-SubCell"/>
</dbReference>
<keyword evidence="6 7" id="KW-0961">Cell wall biogenesis/degradation</keyword>
<organism evidence="8 9">
    <name type="scientific">Effusibacillus dendaii</name>
    <dbReference type="NCBI Taxonomy" id="2743772"/>
    <lineage>
        <taxon>Bacteria</taxon>
        <taxon>Bacillati</taxon>
        <taxon>Bacillota</taxon>
        <taxon>Bacilli</taxon>
        <taxon>Bacillales</taxon>
        <taxon>Alicyclobacillaceae</taxon>
        <taxon>Effusibacillus</taxon>
    </lineage>
</organism>
<evidence type="ECO:0000256" key="4">
    <source>
        <dbReference type="ARBA" id="ARBA00023136"/>
    </source>
</evidence>
<proteinExistence type="inferred from homology"/>
<dbReference type="PANTHER" id="PTHR30518">
    <property type="entry name" value="ENDOLYTIC MUREIN TRANSGLYCOSYLASE"/>
    <property type="match status" value="1"/>
</dbReference>
<dbReference type="EC" id="4.2.2.29" evidence="7"/>
<dbReference type="PANTHER" id="PTHR30518:SF2">
    <property type="entry name" value="ENDOLYTIC MUREIN TRANSGLYCOSYLASE"/>
    <property type="match status" value="1"/>
</dbReference>
<dbReference type="Pfam" id="PF02618">
    <property type="entry name" value="YceG"/>
    <property type="match status" value="1"/>
</dbReference>
<dbReference type="Gene3D" id="3.30.160.60">
    <property type="entry name" value="Classic Zinc Finger"/>
    <property type="match status" value="1"/>
</dbReference>
<dbReference type="InterPro" id="IPR003770">
    <property type="entry name" value="MLTG-like"/>
</dbReference>
<dbReference type="Gene3D" id="3.30.1490.480">
    <property type="entry name" value="Endolytic murein transglycosylase"/>
    <property type="match status" value="2"/>
</dbReference>
<dbReference type="CDD" id="cd08010">
    <property type="entry name" value="MltG_like"/>
    <property type="match status" value="1"/>
</dbReference>
<protein>
    <recommendedName>
        <fullName evidence="7">Endolytic murein transglycosylase</fullName>
        <ecNumber evidence="7">4.2.2.29</ecNumber>
    </recommendedName>
    <alternativeName>
        <fullName evidence="7">Peptidoglycan lytic transglycosylase</fullName>
    </alternativeName>
    <alternativeName>
        <fullName evidence="7">Peptidoglycan polymerization terminase</fullName>
    </alternativeName>
</protein>